<keyword evidence="2" id="KW-1185">Reference proteome</keyword>
<organism evidence="1 2">
    <name type="scientific">Laodelphax striatellus</name>
    <name type="common">Small brown planthopper</name>
    <name type="synonym">Delphax striatella</name>
    <dbReference type="NCBI Taxonomy" id="195883"/>
    <lineage>
        <taxon>Eukaryota</taxon>
        <taxon>Metazoa</taxon>
        <taxon>Ecdysozoa</taxon>
        <taxon>Arthropoda</taxon>
        <taxon>Hexapoda</taxon>
        <taxon>Insecta</taxon>
        <taxon>Pterygota</taxon>
        <taxon>Neoptera</taxon>
        <taxon>Paraneoptera</taxon>
        <taxon>Hemiptera</taxon>
        <taxon>Auchenorrhyncha</taxon>
        <taxon>Fulgoroidea</taxon>
        <taxon>Delphacidae</taxon>
        <taxon>Criomorphinae</taxon>
        <taxon>Laodelphax</taxon>
    </lineage>
</organism>
<accession>A0A482WDM7</accession>
<dbReference type="AlphaFoldDB" id="A0A482WDM7"/>
<reference evidence="1 2" key="1">
    <citation type="journal article" date="2017" name="Gigascience">
        <title>Genome sequence of the small brown planthopper, Laodelphax striatellus.</title>
        <authorList>
            <person name="Zhu J."/>
            <person name="Jiang F."/>
            <person name="Wang X."/>
            <person name="Yang P."/>
            <person name="Bao Y."/>
            <person name="Zhao W."/>
            <person name="Wang W."/>
            <person name="Lu H."/>
            <person name="Wang Q."/>
            <person name="Cui N."/>
            <person name="Li J."/>
            <person name="Chen X."/>
            <person name="Luo L."/>
            <person name="Yu J."/>
            <person name="Kang L."/>
            <person name="Cui F."/>
        </authorList>
    </citation>
    <scope>NUCLEOTIDE SEQUENCE [LARGE SCALE GENOMIC DNA]</scope>
    <source>
        <strain evidence="1">Lst14</strain>
    </source>
</reference>
<proteinExistence type="predicted"/>
<protein>
    <submittedName>
        <fullName evidence="1">Uncharacterized protein</fullName>
    </submittedName>
</protein>
<name>A0A482WDM7_LAOST</name>
<dbReference type="OrthoDB" id="6639253at2759"/>
<dbReference type="Proteomes" id="UP000291343">
    <property type="component" value="Unassembled WGS sequence"/>
</dbReference>
<evidence type="ECO:0000313" key="1">
    <source>
        <dbReference type="EMBL" id="RZF31835.1"/>
    </source>
</evidence>
<dbReference type="EMBL" id="QKKF02038156">
    <property type="protein sequence ID" value="RZF31835.1"/>
    <property type="molecule type" value="Genomic_DNA"/>
</dbReference>
<comment type="caution">
    <text evidence="1">The sequence shown here is derived from an EMBL/GenBank/DDBJ whole genome shotgun (WGS) entry which is preliminary data.</text>
</comment>
<evidence type="ECO:0000313" key="2">
    <source>
        <dbReference type="Proteomes" id="UP000291343"/>
    </source>
</evidence>
<sequence length="148" mass="16178">MSNATTVAPDATSAAPDATTAADIAREIFDTPVATTAADIAREIFDTGRVFKPVAMDKLKNIPKGIPLNVRYVRCMTTACGEGILAELEREYDYARCFMHSPYINTVFKNVGKDPVDMTGFSVIVHDAKNNSLTLEFFKNGVPLPQKM</sequence>
<gene>
    <name evidence="1" type="ORF">LSTR_LSTR014249</name>
</gene>
<dbReference type="InParanoid" id="A0A482WDM7"/>